<dbReference type="Pfam" id="PF01497">
    <property type="entry name" value="Peripla_BP_2"/>
    <property type="match status" value="1"/>
</dbReference>
<dbReference type="InterPro" id="IPR050902">
    <property type="entry name" value="ABC_Transporter_SBP"/>
</dbReference>
<protein>
    <submittedName>
        <fullName evidence="3">Cobalamin-binding protein</fullName>
    </submittedName>
</protein>
<dbReference type="NCBIfam" id="NF038402">
    <property type="entry name" value="TroA_like"/>
    <property type="match status" value="1"/>
</dbReference>
<evidence type="ECO:0000313" key="4">
    <source>
        <dbReference type="Proteomes" id="UP000241193"/>
    </source>
</evidence>
<keyword evidence="4" id="KW-1185">Reference proteome</keyword>
<evidence type="ECO:0000256" key="1">
    <source>
        <dbReference type="ARBA" id="ARBA00022729"/>
    </source>
</evidence>
<reference evidence="3 4" key="2">
    <citation type="submission" date="2018-04" db="EMBL/GenBank/DDBJ databases">
        <title>Thauera lacus sp. nov., isolated from an saline lake in Inner Mongolia, China.</title>
        <authorList>
            <person name="Liang Q.-Y."/>
        </authorList>
    </citation>
    <scope>NUCLEOTIDE SEQUENCE [LARGE SCALE GENOMIC DNA]</scope>
    <source>
        <strain evidence="3 4">D20</strain>
    </source>
</reference>
<proteinExistence type="predicted"/>
<evidence type="ECO:0000313" key="3">
    <source>
        <dbReference type="EMBL" id="PTD95594.1"/>
    </source>
</evidence>
<evidence type="ECO:0000259" key="2">
    <source>
        <dbReference type="PROSITE" id="PS50983"/>
    </source>
</evidence>
<dbReference type="InterPro" id="IPR054828">
    <property type="entry name" value="Vit_B12_bind_prot"/>
</dbReference>
<dbReference type="Proteomes" id="UP000241193">
    <property type="component" value="Unassembled WGS sequence"/>
</dbReference>
<gene>
    <name evidence="3" type="ORF">C8261_14180</name>
</gene>
<comment type="caution">
    <text evidence="3">The sequence shown here is derived from an EMBL/GenBank/DDBJ whole genome shotgun (WGS) entry which is preliminary data.</text>
</comment>
<accession>A0A2T4ICT7</accession>
<sequence>MDPANILVDAAGTLHSPARGEVRIVSLVPSLTELLCDLGLAGQLVGRTGFCIHPRATVRRIAKVGGTKDVRLDALRALAPTHLVVNVDENRRETVEAAAAFVPNVIVTHPCVPEDNFALYRLCGAVFACEGAAARLCAALQGALDEAAAVRAELPAEEVLYLIWRQPWMTVGRDTYISAALAAVGWQTLPAQGAARYPEVEWGSAALAGAARVFLSTEPFRFGARHVDEVAALSGRPAALIDGEMCSWYGSRAPAGLRYLAALRRTLGAREVPR</sequence>
<dbReference type="InterPro" id="IPR002491">
    <property type="entry name" value="ABC_transptr_periplasmic_BD"/>
</dbReference>
<organism evidence="3 4">
    <name type="scientific">Pseudothauera lacus</name>
    <dbReference type="NCBI Taxonomy" id="2136175"/>
    <lineage>
        <taxon>Bacteria</taxon>
        <taxon>Pseudomonadati</taxon>
        <taxon>Pseudomonadota</taxon>
        <taxon>Betaproteobacteria</taxon>
        <taxon>Rhodocyclales</taxon>
        <taxon>Zoogloeaceae</taxon>
        <taxon>Pseudothauera</taxon>
    </lineage>
</organism>
<dbReference type="PROSITE" id="PS50983">
    <property type="entry name" value="FE_B12_PBP"/>
    <property type="match status" value="1"/>
</dbReference>
<dbReference type="OrthoDB" id="9816357at2"/>
<feature type="domain" description="Fe/B12 periplasmic-binding" evidence="2">
    <location>
        <begin position="23"/>
        <end position="271"/>
    </location>
</feature>
<reference evidence="3 4" key="1">
    <citation type="submission" date="2018-03" db="EMBL/GenBank/DDBJ databases">
        <authorList>
            <person name="Keele B.F."/>
        </authorList>
    </citation>
    <scope>NUCLEOTIDE SEQUENCE [LARGE SCALE GENOMIC DNA]</scope>
    <source>
        <strain evidence="3 4">D20</strain>
    </source>
</reference>
<dbReference type="RefSeq" id="WP_107494376.1">
    <property type="nucleotide sequence ID" value="NZ_PZKC01000012.1"/>
</dbReference>
<dbReference type="PANTHER" id="PTHR30535:SF35">
    <property type="entry name" value="PERIPLASMIC BINDING PROTEIN"/>
    <property type="match status" value="1"/>
</dbReference>
<dbReference type="PANTHER" id="PTHR30535">
    <property type="entry name" value="VITAMIN B12-BINDING PROTEIN"/>
    <property type="match status" value="1"/>
</dbReference>
<dbReference type="EMBL" id="PZKC01000012">
    <property type="protein sequence ID" value="PTD95594.1"/>
    <property type="molecule type" value="Genomic_DNA"/>
</dbReference>
<dbReference type="AlphaFoldDB" id="A0A2T4ICT7"/>
<dbReference type="Gene3D" id="3.40.50.1980">
    <property type="entry name" value="Nitrogenase molybdenum iron protein domain"/>
    <property type="match status" value="2"/>
</dbReference>
<name>A0A2T4ICT7_9RHOO</name>
<dbReference type="SUPFAM" id="SSF53807">
    <property type="entry name" value="Helical backbone' metal receptor"/>
    <property type="match status" value="1"/>
</dbReference>
<keyword evidence="1" id="KW-0732">Signal</keyword>